<protein>
    <recommendedName>
        <fullName evidence="3">Dickkopf N-terminal cysteine-rich domain-containing protein</fullName>
    </recommendedName>
</protein>
<accession>A0A1R2C174</accession>
<evidence type="ECO:0000313" key="1">
    <source>
        <dbReference type="EMBL" id="OMJ82774.1"/>
    </source>
</evidence>
<keyword evidence="2" id="KW-1185">Reference proteome</keyword>
<name>A0A1R2C174_9CILI</name>
<reference evidence="1 2" key="1">
    <citation type="submission" date="2016-11" db="EMBL/GenBank/DDBJ databases">
        <title>The macronuclear genome of Stentor coeruleus: a giant cell with tiny introns.</title>
        <authorList>
            <person name="Slabodnick M."/>
            <person name="Ruby J.G."/>
            <person name="Reiff S.B."/>
            <person name="Swart E.C."/>
            <person name="Gosai S."/>
            <person name="Prabakaran S."/>
            <person name="Witkowska E."/>
            <person name="Larue G.E."/>
            <person name="Fisher S."/>
            <person name="Freeman R.M."/>
            <person name="Gunawardena J."/>
            <person name="Chu W."/>
            <person name="Stover N.A."/>
            <person name="Gregory B.D."/>
            <person name="Nowacki M."/>
            <person name="Derisi J."/>
            <person name="Roy S.W."/>
            <person name="Marshall W.F."/>
            <person name="Sood P."/>
        </authorList>
    </citation>
    <scope>NUCLEOTIDE SEQUENCE [LARGE SCALE GENOMIC DNA]</scope>
    <source>
        <strain evidence="1">WM001</strain>
    </source>
</reference>
<proteinExistence type="predicted"/>
<evidence type="ECO:0000313" key="2">
    <source>
        <dbReference type="Proteomes" id="UP000187209"/>
    </source>
</evidence>
<dbReference type="Proteomes" id="UP000187209">
    <property type="component" value="Unassembled WGS sequence"/>
</dbReference>
<dbReference type="AlphaFoldDB" id="A0A1R2C174"/>
<dbReference type="EMBL" id="MPUH01000327">
    <property type="protein sequence ID" value="OMJ82774.1"/>
    <property type="molecule type" value="Genomic_DNA"/>
</dbReference>
<evidence type="ECO:0008006" key="3">
    <source>
        <dbReference type="Google" id="ProtNLM"/>
    </source>
</evidence>
<sequence length="349" mass="38740">MLIFLLSLHQAIGRFCSGFSCASILELIDINSCIYQVGDTFELSICIDEFYSYCSPNKNNTQCTLPPITTDVNISYPGEPCFYDRSCQDSICVNSICQGLDANMECDTTNQCNPGLYCNITCQPLSGIGAPCLNNQGQFDDSICLYNLLCHQGVCTEIFSFDAGSLVDECDNNISLLCKSGYCIPDLSGDNICVGIYPTNGSLPKKCSNNGDCVINDPVLSYTTTCDCGYNTNSDAFCGLGPGDKYFVDMIDLYKIWLNSKNVTNCNTKRRLEKSCYEFYGGNELAINLTYYSLLYSNYAGVQENDKCVKEIYMSDYWNAYEDFISQPVPEKKKSSAVILVLASLFYMI</sequence>
<dbReference type="OrthoDB" id="324382at2759"/>
<comment type="caution">
    <text evidence="1">The sequence shown here is derived from an EMBL/GenBank/DDBJ whole genome shotgun (WGS) entry which is preliminary data.</text>
</comment>
<organism evidence="1 2">
    <name type="scientific">Stentor coeruleus</name>
    <dbReference type="NCBI Taxonomy" id="5963"/>
    <lineage>
        <taxon>Eukaryota</taxon>
        <taxon>Sar</taxon>
        <taxon>Alveolata</taxon>
        <taxon>Ciliophora</taxon>
        <taxon>Postciliodesmatophora</taxon>
        <taxon>Heterotrichea</taxon>
        <taxon>Heterotrichida</taxon>
        <taxon>Stentoridae</taxon>
        <taxon>Stentor</taxon>
    </lineage>
</organism>
<gene>
    <name evidence="1" type="ORF">SteCoe_16421</name>
</gene>